<dbReference type="EMBL" id="JBFWIC010000009">
    <property type="protein sequence ID" value="MEZ0474644.1"/>
    <property type="molecule type" value="Genomic_DNA"/>
</dbReference>
<comment type="caution">
    <text evidence="3">The sequence shown here is derived from an EMBL/GenBank/DDBJ whole genome shotgun (WGS) entry which is preliminary data.</text>
</comment>
<keyword evidence="4" id="KW-1185">Reference proteome</keyword>
<evidence type="ECO:0000256" key="1">
    <source>
        <dbReference type="SAM" id="MobiDB-lite"/>
    </source>
</evidence>
<evidence type="ECO:0000313" key="3">
    <source>
        <dbReference type="EMBL" id="MEZ0474644.1"/>
    </source>
</evidence>
<feature type="compositionally biased region" description="Basic and acidic residues" evidence="1">
    <location>
        <begin position="75"/>
        <end position="95"/>
    </location>
</feature>
<accession>A0ABV4HPH7</accession>
<feature type="region of interest" description="Disordered" evidence="1">
    <location>
        <begin position="58"/>
        <end position="95"/>
    </location>
</feature>
<protein>
    <submittedName>
        <fullName evidence="3">DUF4124 domain-containing protein</fullName>
    </submittedName>
</protein>
<dbReference type="Proteomes" id="UP001566331">
    <property type="component" value="Unassembled WGS sequence"/>
</dbReference>
<sequence length="95" mass="10340">MRLTWAVVLGLVAGGALAWWLSRDPPEAAQARRDRAENAAAAAAGDAGPALYRWRDDAGNLQITERPPGGRHAGRSYEKVDVQPREGIEVHGERR</sequence>
<evidence type="ECO:0000259" key="2">
    <source>
        <dbReference type="Pfam" id="PF13511"/>
    </source>
</evidence>
<proteinExistence type="predicted"/>
<organism evidence="3 4">
    <name type="scientific">Luteimonas salinilitoris</name>
    <dbReference type="NCBI Taxonomy" id="3237697"/>
    <lineage>
        <taxon>Bacteria</taxon>
        <taxon>Pseudomonadati</taxon>
        <taxon>Pseudomonadota</taxon>
        <taxon>Gammaproteobacteria</taxon>
        <taxon>Lysobacterales</taxon>
        <taxon>Lysobacteraceae</taxon>
        <taxon>Luteimonas</taxon>
    </lineage>
</organism>
<name>A0ABV4HPH7_9GAMM</name>
<gene>
    <name evidence="3" type="ORF">AB6713_08435</name>
</gene>
<dbReference type="RefSeq" id="WP_370561886.1">
    <property type="nucleotide sequence ID" value="NZ_JBFWIB010000001.1"/>
</dbReference>
<dbReference type="InterPro" id="IPR025392">
    <property type="entry name" value="DUF4124"/>
</dbReference>
<dbReference type="Pfam" id="PF13511">
    <property type="entry name" value="DUF4124"/>
    <property type="match status" value="1"/>
</dbReference>
<feature type="domain" description="DUF4124" evidence="2">
    <location>
        <begin position="39"/>
        <end position="84"/>
    </location>
</feature>
<reference evidence="3 4" key="1">
    <citation type="submission" date="2024-07" db="EMBL/GenBank/DDBJ databases">
        <title>Luteimonas salilacus sp. nov., isolated from the shore soil of Salt Lake in Tibet of China.</title>
        <authorList>
            <person name="Zhang X."/>
            <person name="Li A."/>
        </authorList>
    </citation>
    <scope>NUCLEOTIDE SEQUENCE [LARGE SCALE GENOMIC DNA]</scope>
    <source>
        <strain evidence="3 4">B3-2-R+30</strain>
    </source>
</reference>
<evidence type="ECO:0000313" key="4">
    <source>
        <dbReference type="Proteomes" id="UP001566331"/>
    </source>
</evidence>